<evidence type="ECO:0000256" key="2">
    <source>
        <dbReference type="SAM" id="Phobius"/>
    </source>
</evidence>
<accession>A0A3B3ZUF1</accession>
<reference evidence="3" key="2">
    <citation type="submission" date="2025-09" db="UniProtKB">
        <authorList>
            <consortium name="Ensembl"/>
        </authorList>
    </citation>
    <scope>IDENTIFICATION</scope>
</reference>
<dbReference type="Ensembl" id="ENSPMGT00000008709.1">
    <property type="protein sequence ID" value="ENSPMGP00000008185.1"/>
    <property type="gene ID" value="ENSPMGG00000006746.1"/>
</dbReference>
<organism evidence="3 4">
    <name type="scientific">Periophthalmus magnuspinnatus</name>
    <dbReference type="NCBI Taxonomy" id="409849"/>
    <lineage>
        <taxon>Eukaryota</taxon>
        <taxon>Metazoa</taxon>
        <taxon>Chordata</taxon>
        <taxon>Craniata</taxon>
        <taxon>Vertebrata</taxon>
        <taxon>Euteleostomi</taxon>
        <taxon>Actinopterygii</taxon>
        <taxon>Neopterygii</taxon>
        <taxon>Teleostei</taxon>
        <taxon>Neoteleostei</taxon>
        <taxon>Acanthomorphata</taxon>
        <taxon>Gobiaria</taxon>
        <taxon>Gobiiformes</taxon>
        <taxon>Gobioidei</taxon>
        <taxon>Gobiidae</taxon>
        <taxon>Oxudercinae</taxon>
        <taxon>Periophthalmus</taxon>
    </lineage>
</organism>
<evidence type="ECO:0000313" key="4">
    <source>
        <dbReference type="Proteomes" id="UP000261520"/>
    </source>
</evidence>
<keyword evidence="2" id="KW-1133">Transmembrane helix</keyword>
<evidence type="ECO:0000256" key="1">
    <source>
        <dbReference type="SAM" id="MobiDB-lite"/>
    </source>
</evidence>
<keyword evidence="2" id="KW-0812">Transmembrane</keyword>
<protein>
    <submittedName>
        <fullName evidence="3">Uncharacterized protein</fullName>
    </submittedName>
</protein>
<keyword evidence="2" id="KW-0472">Membrane</keyword>
<sequence>GTECEVLPPLILILSSGEDKMESVDVSDGNSGEYECRKDNDIKTIFIKFRCKSTREHVVSFSGFCTVVVLISLRRFFAACDNCVELDVLSVTGLIFGEVLATLAIAISVHLLAKHCSSYRSSSSCSYSPFSSSSSPSFSSSCHY</sequence>
<dbReference type="AlphaFoldDB" id="A0A3B3ZUF1"/>
<reference evidence="3" key="1">
    <citation type="submission" date="2025-08" db="UniProtKB">
        <authorList>
            <consortium name="Ensembl"/>
        </authorList>
    </citation>
    <scope>IDENTIFICATION</scope>
</reference>
<evidence type="ECO:0000313" key="3">
    <source>
        <dbReference type="Ensembl" id="ENSPMGP00000008185.1"/>
    </source>
</evidence>
<keyword evidence="4" id="KW-1185">Reference proteome</keyword>
<proteinExistence type="predicted"/>
<name>A0A3B3ZUF1_9GOBI</name>
<feature type="transmembrane region" description="Helical" evidence="2">
    <location>
        <begin position="89"/>
        <end position="113"/>
    </location>
</feature>
<feature type="transmembrane region" description="Helical" evidence="2">
    <location>
        <begin position="58"/>
        <end position="77"/>
    </location>
</feature>
<feature type="region of interest" description="Disordered" evidence="1">
    <location>
        <begin position="122"/>
        <end position="144"/>
    </location>
</feature>
<dbReference type="Proteomes" id="UP000261520">
    <property type="component" value="Unplaced"/>
</dbReference>